<organism evidence="1 2">
    <name type="scientific">Araneus ventricosus</name>
    <name type="common">Orbweaver spider</name>
    <name type="synonym">Epeira ventricosa</name>
    <dbReference type="NCBI Taxonomy" id="182803"/>
    <lineage>
        <taxon>Eukaryota</taxon>
        <taxon>Metazoa</taxon>
        <taxon>Ecdysozoa</taxon>
        <taxon>Arthropoda</taxon>
        <taxon>Chelicerata</taxon>
        <taxon>Arachnida</taxon>
        <taxon>Araneae</taxon>
        <taxon>Araneomorphae</taxon>
        <taxon>Entelegynae</taxon>
        <taxon>Araneoidea</taxon>
        <taxon>Araneidae</taxon>
        <taxon>Araneus</taxon>
    </lineage>
</organism>
<reference evidence="1 2" key="1">
    <citation type="journal article" date="2019" name="Sci. Rep.">
        <title>Orb-weaving spider Araneus ventricosus genome elucidates the spidroin gene catalogue.</title>
        <authorList>
            <person name="Kono N."/>
            <person name="Nakamura H."/>
            <person name="Ohtoshi R."/>
            <person name="Moran D.A.P."/>
            <person name="Shinohara A."/>
            <person name="Yoshida Y."/>
            <person name="Fujiwara M."/>
            <person name="Mori M."/>
            <person name="Tomita M."/>
            <person name="Arakawa K."/>
        </authorList>
    </citation>
    <scope>NUCLEOTIDE SEQUENCE [LARGE SCALE GENOMIC DNA]</scope>
</reference>
<evidence type="ECO:0000313" key="2">
    <source>
        <dbReference type="Proteomes" id="UP000499080"/>
    </source>
</evidence>
<accession>A0A4Y2WXU8</accession>
<dbReference type="Proteomes" id="UP000499080">
    <property type="component" value="Unassembled WGS sequence"/>
</dbReference>
<dbReference type="EMBL" id="BGPR01068036">
    <property type="protein sequence ID" value="GBO42071.1"/>
    <property type="molecule type" value="Genomic_DNA"/>
</dbReference>
<dbReference type="AlphaFoldDB" id="A0A4Y2WXU8"/>
<proteinExistence type="predicted"/>
<name>A0A4Y2WXU8_ARAVE</name>
<evidence type="ECO:0000313" key="1">
    <source>
        <dbReference type="EMBL" id="GBO42071.1"/>
    </source>
</evidence>
<keyword evidence="2" id="KW-1185">Reference proteome</keyword>
<comment type="caution">
    <text evidence="1">The sequence shown here is derived from an EMBL/GenBank/DDBJ whole genome shotgun (WGS) entry which is preliminary data.</text>
</comment>
<gene>
    <name evidence="1" type="ORF">AVEN_124519_1</name>
</gene>
<protein>
    <submittedName>
        <fullName evidence="1">Uncharacterized protein</fullName>
    </submittedName>
</protein>
<sequence length="82" mass="8981">MIQPGPPSIDDLLVTPTEEEIEEGIKIVSTHASPYDEVAKITGQVLSKIRAALAKAETARPQRRLVLEGAISLISTLYRQQK</sequence>